<dbReference type="NCBIfam" id="NF000612">
    <property type="entry name" value="PRK00019.1"/>
    <property type="match status" value="1"/>
</dbReference>
<accession>A0ABY4SVN3</accession>
<evidence type="ECO:0000256" key="6">
    <source>
        <dbReference type="ARBA" id="ARBA00023274"/>
    </source>
</evidence>
<evidence type="ECO:0000256" key="3">
    <source>
        <dbReference type="ARBA" id="ARBA00022730"/>
    </source>
</evidence>
<keyword evidence="8" id="KW-0862">Zinc</keyword>
<keyword evidence="10" id="KW-1185">Reference proteome</keyword>
<keyword evidence="4 8" id="KW-0694">RNA-binding</keyword>
<comment type="subunit">
    <text evidence="2 8">Part of the 50S ribosomal subunit.</text>
</comment>
<keyword evidence="5 8" id="KW-0689">Ribosomal protein</keyword>
<comment type="similarity">
    <text evidence="1 8">Belongs to the bacterial ribosomal protein bL31 family. Type A subfamily.</text>
</comment>
<keyword evidence="6 8" id="KW-0687">Ribonucleoprotein</keyword>
<protein>
    <recommendedName>
        <fullName evidence="7 8">Large ribosomal subunit protein bL31</fullName>
    </recommendedName>
</protein>
<dbReference type="SUPFAM" id="SSF143800">
    <property type="entry name" value="L28p-like"/>
    <property type="match status" value="1"/>
</dbReference>
<dbReference type="NCBIfam" id="TIGR00105">
    <property type="entry name" value="L31"/>
    <property type="match status" value="1"/>
</dbReference>
<dbReference type="PRINTS" id="PR01249">
    <property type="entry name" value="RIBOSOMALL31"/>
</dbReference>
<evidence type="ECO:0000313" key="9">
    <source>
        <dbReference type="EMBL" id="URJ25065.1"/>
    </source>
</evidence>
<dbReference type="Pfam" id="PF01197">
    <property type="entry name" value="Ribosomal_L31"/>
    <property type="match status" value="1"/>
</dbReference>
<dbReference type="Gene3D" id="4.10.830.30">
    <property type="entry name" value="Ribosomal protein L31"/>
    <property type="match status" value="1"/>
</dbReference>
<evidence type="ECO:0000256" key="1">
    <source>
        <dbReference type="ARBA" id="ARBA00009296"/>
    </source>
</evidence>
<gene>
    <name evidence="8 9" type="primary">rpmE</name>
    <name evidence="9" type="ORF">M9405_02930</name>
</gene>
<dbReference type="InterPro" id="IPR027491">
    <property type="entry name" value="Ribosomal_bL31_A"/>
</dbReference>
<name>A0ABY4SVN3_9ENTR</name>
<evidence type="ECO:0000256" key="4">
    <source>
        <dbReference type="ARBA" id="ARBA00022884"/>
    </source>
</evidence>
<feature type="binding site" evidence="8">
    <location>
        <position position="37"/>
    </location>
    <ligand>
        <name>Zn(2+)</name>
        <dbReference type="ChEBI" id="CHEBI:29105"/>
    </ligand>
</feature>
<feature type="binding site" evidence="8">
    <location>
        <position position="16"/>
    </location>
    <ligand>
        <name>Zn(2+)</name>
        <dbReference type="ChEBI" id="CHEBI:29105"/>
    </ligand>
</feature>
<feature type="binding site" evidence="8">
    <location>
        <position position="18"/>
    </location>
    <ligand>
        <name>Zn(2+)</name>
        <dbReference type="ChEBI" id="CHEBI:29105"/>
    </ligand>
</feature>
<proteinExistence type="inferred from homology"/>
<dbReference type="InterPro" id="IPR042105">
    <property type="entry name" value="Ribosomal_bL31_sf"/>
</dbReference>
<evidence type="ECO:0000256" key="7">
    <source>
        <dbReference type="ARBA" id="ARBA00035687"/>
    </source>
</evidence>
<evidence type="ECO:0000313" key="10">
    <source>
        <dbReference type="Proteomes" id="UP001056834"/>
    </source>
</evidence>
<feature type="binding site" evidence="8">
    <location>
        <position position="40"/>
    </location>
    <ligand>
        <name>Zn(2+)</name>
        <dbReference type="ChEBI" id="CHEBI:29105"/>
    </ligand>
</feature>
<dbReference type="EMBL" id="CP097762">
    <property type="protein sequence ID" value="URJ25065.1"/>
    <property type="molecule type" value="Genomic_DNA"/>
</dbReference>
<dbReference type="HAMAP" id="MF_00501">
    <property type="entry name" value="Ribosomal_bL31_1"/>
    <property type="match status" value="1"/>
</dbReference>
<dbReference type="PANTHER" id="PTHR33280:SF6">
    <property type="entry name" value="LARGE RIBOSOMAL SUBUNIT PROTEIN BL31A"/>
    <property type="match status" value="1"/>
</dbReference>
<evidence type="ECO:0000256" key="2">
    <source>
        <dbReference type="ARBA" id="ARBA00011838"/>
    </source>
</evidence>
<organism evidence="9 10">
    <name type="scientific">Candidatus Blochmannia ocreatus</name>
    <name type="common">nom. nud.</name>
    <dbReference type="NCBI Taxonomy" id="251538"/>
    <lineage>
        <taxon>Bacteria</taxon>
        <taxon>Pseudomonadati</taxon>
        <taxon>Pseudomonadota</taxon>
        <taxon>Gammaproteobacteria</taxon>
        <taxon>Enterobacterales</taxon>
        <taxon>Enterobacteriaceae</taxon>
        <taxon>ant endosymbionts</taxon>
        <taxon>Candidatus Blochmanniella</taxon>
    </lineage>
</organism>
<reference evidence="9" key="1">
    <citation type="submission" date="2022-05" db="EMBL/GenBank/DDBJ databases">
        <title>Impact of host demography and evolutionary history on endosymbiont molecular evolution: a test in carpenter ants (Genus Camponotus) and their Blochmannia endosymbionts.</title>
        <authorList>
            <person name="Manthey J.D."/>
            <person name="Giron J.C."/>
            <person name="Hruska J.P."/>
        </authorList>
    </citation>
    <scope>NUCLEOTIDE SEQUENCE</scope>
    <source>
        <strain evidence="9">C-006</strain>
    </source>
</reference>
<comment type="cofactor">
    <cofactor evidence="8">
        <name>Zn(2+)</name>
        <dbReference type="ChEBI" id="CHEBI:29105"/>
    </cofactor>
    <text evidence="8">Binds 1 zinc ion per subunit.</text>
</comment>
<dbReference type="InterPro" id="IPR002150">
    <property type="entry name" value="Ribosomal_bL31"/>
</dbReference>
<dbReference type="GO" id="GO:0005840">
    <property type="term" value="C:ribosome"/>
    <property type="evidence" value="ECO:0007669"/>
    <property type="project" value="UniProtKB-KW"/>
</dbReference>
<dbReference type="Proteomes" id="UP001056834">
    <property type="component" value="Chromosome"/>
</dbReference>
<evidence type="ECO:0000256" key="8">
    <source>
        <dbReference type="HAMAP-Rule" id="MF_00501"/>
    </source>
</evidence>
<comment type="function">
    <text evidence="8">Binds the 23S rRNA.</text>
</comment>
<keyword evidence="3 8" id="KW-0699">rRNA-binding</keyword>
<keyword evidence="8" id="KW-0479">Metal-binding</keyword>
<sequence>MKKNIHPKYKKITAYCACGNIIHTKSTLNKDLNLDICNKCHPFYTGTQRIIDTRGQVNLFKKRYKTLCKY</sequence>
<dbReference type="InterPro" id="IPR034704">
    <property type="entry name" value="Ribosomal_bL28/bL31-like_sf"/>
</dbReference>
<dbReference type="RefSeq" id="WP_250223196.1">
    <property type="nucleotide sequence ID" value="NZ_CP097762.1"/>
</dbReference>
<evidence type="ECO:0000256" key="5">
    <source>
        <dbReference type="ARBA" id="ARBA00022980"/>
    </source>
</evidence>
<dbReference type="PROSITE" id="PS01143">
    <property type="entry name" value="RIBOSOMAL_L31"/>
    <property type="match status" value="1"/>
</dbReference>
<dbReference type="PANTHER" id="PTHR33280">
    <property type="entry name" value="50S RIBOSOMAL PROTEIN L31, CHLOROPLASTIC"/>
    <property type="match status" value="1"/>
</dbReference>